<gene>
    <name evidence="1" type="ORF">TVY486_1115570</name>
</gene>
<name>G0U8Z1_TRYVY</name>
<evidence type="ECO:0000313" key="1">
    <source>
        <dbReference type="EMBL" id="CCC54073.1"/>
    </source>
</evidence>
<dbReference type="AlphaFoldDB" id="G0U8Z1"/>
<sequence length="125" mass="14073">MAVGKPYSKSAKRLICSCFGVERATKGVFPLYSFAALIVLDHATDAAARRQTRTVSCTFKSWNVWTAETKRSSELFKGAGQYSDRQNKGKAILPNTARPLSMWHTTDSCTNTHTHVHTYMQKREE</sequence>
<organism evidence="1">
    <name type="scientific">Trypanosoma vivax (strain Y486)</name>
    <dbReference type="NCBI Taxonomy" id="1055687"/>
    <lineage>
        <taxon>Eukaryota</taxon>
        <taxon>Discoba</taxon>
        <taxon>Euglenozoa</taxon>
        <taxon>Kinetoplastea</taxon>
        <taxon>Metakinetoplastina</taxon>
        <taxon>Trypanosomatida</taxon>
        <taxon>Trypanosomatidae</taxon>
        <taxon>Trypanosoma</taxon>
        <taxon>Duttonella</taxon>
    </lineage>
</organism>
<proteinExistence type="predicted"/>
<accession>G0U8Z1</accession>
<dbReference type="EMBL" id="HE573027">
    <property type="protein sequence ID" value="CCC54073.1"/>
    <property type="molecule type" value="Genomic_DNA"/>
</dbReference>
<reference evidence="1" key="1">
    <citation type="journal article" date="2012" name="Proc. Natl. Acad. Sci. U.S.A.">
        <title>Antigenic diversity is generated by distinct evolutionary mechanisms in African trypanosome species.</title>
        <authorList>
            <person name="Jackson A.P."/>
            <person name="Berry A."/>
            <person name="Aslett M."/>
            <person name="Allison H.C."/>
            <person name="Burton P."/>
            <person name="Vavrova-Anderson J."/>
            <person name="Brown R."/>
            <person name="Browne H."/>
            <person name="Corton N."/>
            <person name="Hauser H."/>
            <person name="Gamble J."/>
            <person name="Gilderthorp R."/>
            <person name="Marcello L."/>
            <person name="McQuillan J."/>
            <person name="Otto T.D."/>
            <person name="Quail M.A."/>
            <person name="Sanders M.J."/>
            <person name="van Tonder A."/>
            <person name="Ginger M.L."/>
            <person name="Field M.C."/>
            <person name="Barry J.D."/>
            <person name="Hertz-Fowler C."/>
            <person name="Berriman M."/>
        </authorList>
    </citation>
    <scope>NUCLEOTIDE SEQUENCE</scope>
    <source>
        <strain evidence="1">Y486</strain>
    </source>
</reference>
<protein>
    <submittedName>
        <fullName evidence="1">Uncharacterized protein</fullName>
    </submittedName>
</protein>